<dbReference type="InterPro" id="IPR005252">
    <property type="entry name" value="CoaBC"/>
</dbReference>
<dbReference type="EMBL" id="CAFBNH010000006">
    <property type="protein sequence ID" value="CAB4949268.1"/>
    <property type="molecule type" value="Genomic_DNA"/>
</dbReference>
<reference evidence="11" key="1">
    <citation type="submission" date="2020-05" db="EMBL/GenBank/DDBJ databases">
        <authorList>
            <person name="Chiriac C."/>
            <person name="Salcher M."/>
            <person name="Ghai R."/>
            <person name="Kavagutti S V."/>
        </authorList>
    </citation>
    <scope>NUCLEOTIDE SEQUENCE</scope>
</reference>
<dbReference type="Gene3D" id="3.40.50.1950">
    <property type="entry name" value="Flavin prenyltransferase-like"/>
    <property type="match status" value="1"/>
</dbReference>
<dbReference type="EMBL" id="CAFABH010000021">
    <property type="protein sequence ID" value="CAB4831597.1"/>
    <property type="molecule type" value="Genomic_DNA"/>
</dbReference>
<dbReference type="PANTHER" id="PTHR14359">
    <property type="entry name" value="HOMO-OLIGOMERIC FLAVIN CONTAINING CYS DECARBOXYLASE FAMILY"/>
    <property type="match status" value="1"/>
</dbReference>
<dbReference type="GO" id="GO:0004632">
    <property type="term" value="F:phosphopantothenate--cysteine ligase activity"/>
    <property type="evidence" value="ECO:0007669"/>
    <property type="project" value="InterPro"/>
</dbReference>
<dbReference type="PANTHER" id="PTHR14359:SF6">
    <property type="entry name" value="PHOSPHOPANTOTHENOYLCYSTEINE DECARBOXYLASE"/>
    <property type="match status" value="1"/>
</dbReference>
<dbReference type="GO" id="GO:0010181">
    <property type="term" value="F:FMN binding"/>
    <property type="evidence" value="ECO:0007669"/>
    <property type="project" value="InterPro"/>
</dbReference>
<keyword evidence="1" id="KW-0210">Decarboxylase</keyword>
<sequence length="395" mass="42043">MSLSGREVVLGVGGGIAAYKACDLLRRLQDHGYLVTVVPTPAALNFVGKATWQALSNRAVYSQVWENVAEIPHIHLANNADYIVIAPATADLIARIAHGRADDLLTNVVLASSAKVLLVPAMHPQMWLNAATQENVETLKRRGMVVLEPDNGRLTGKDSGPGRFPETSRIISEFAEFTGASSDLLGRRVLITAGGTREAIDPVRFIGNRSSGKQGFALAQAAAARGALVHVIAANVSVPIPEGIEVSWVESAKQMQSDLEERFPNCDVLIMCAAVADARPAQVNEQKIKKDSLGSLSLVATPDLLATVAASKKQGQVIIAFAAETSDHIAQAQEKLSKKGADLLYVNDVTDGAVFGSDLTHGSIIDHSGIIARFIESSKDTLAHELLNQVVLRLS</sequence>
<dbReference type="GO" id="GO:0015941">
    <property type="term" value="P:pantothenate catabolic process"/>
    <property type="evidence" value="ECO:0007669"/>
    <property type="project" value="InterPro"/>
</dbReference>
<dbReference type="HAMAP" id="MF_02225">
    <property type="entry name" value="CoaBC"/>
    <property type="match status" value="1"/>
</dbReference>
<organism evidence="11">
    <name type="scientific">freshwater metagenome</name>
    <dbReference type="NCBI Taxonomy" id="449393"/>
    <lineage>
        <taxon>unclassified sequences</taxon>
        <taxon>metagenomes</taxon>
        <taxon>ecological metagenomes</taxon>
    </lineage>
</organism>
<protein>
    <submittedName>
        <fullName evidence="11">Unannotated protein</fullName>
    </submittedName>
</protein>
<dbReference type="InterPro" id="IPR036551">
    <property type="entry name" value="Flavin_trans-like"/>
</dbReference>
<feature type="domain" description="DNA/pantothenate metabolism flavoprotein C-terminal" evidence="4">
    <location>
        <begin position="185"/>
        <end position="391"/>
    </location>
</feature>
<dbReference type="InterPro" id="IPR007085">
    <property type="entry name" value="DNA/pantothenate-metab_flavo_C"/>
</dbReference>
<evidence type="ECO:0000313" key="11">
    <source>
        <dbReference type="EMBL" id="CAB4979620.1"/>
    </source>
</evidence>
<dbReference type="GO" id="GO:0004633">
    <property type="term" value="F:phosphopantothenoylcysteine decarboxylase activity"/>
    <property type="evidence" value="ECO:0007669"/>
    <property type="project" value="InterPro"/>
</dbReference>
<evidence type="ECO:0000259" key="3">
    <source>
        <dbReference type="Pfam" id="PF02441"/>
    </source>
</evidence>
<evidence type="ECO:0000313" key="8">
    <source>
        <dbReference type="EMBL" id="CAB4831597.1"/>
    </source>
</evidence>
<accession>A0A6J7MET0</accession>
<evidence type="ECO:0000256" key="2">
    <source>
        <dbReference type="ARBA" id="ARBA00023239"/>
    </source>
</evidence>
<dbReference type="EMBL" id="CAFBLD010000007">
    <property type="protein sequence ID" value="CAB4871837.1"/>
    <property type="molecule type" value="Genomic_DNA"/>
</dbReference>
<name>A0A6J7MET0_9ZZZZ</name>
<dbReference type="EMBL" id="CAEZYM010000005">
    <property type="protein sequence ID" value="CAB4723138.1"/>
    <property type="molecule type" value="Genomic_DNA"/>
</dbReference>
<dbReference type="NCBIfam" id="TIGR00521">
    <property type="entry name" value="coaBC_dfp"/>
    <property type="match status" value="1"/>
</dbReference>
<dbReference type="GO" id="GO:0071513">
    <property type="term" value="C:phosphopantothenoylcysteine decarboxylase complex"/>
    <property type="evidence" value="ECO:0007669"/>
    <property type="project" value="TreeGrafter"/>
</dbReference>
<evidence type="ECO:0000313" key="5">
    <source>
        <dbReference type="EMBL" id="CAB4697612.1"/>
    </source>
</evidence>
<dbReference type="EMBL" id="CAFBOC010000011">
    <property type="protein sequence ID" value="CAB4979620.1"/>
    <property type="molecule type" value="Genomic_DNA"/>
</dbReference>
<dbReference type="SUPFAM" id="SSF52507">
    <property type="entry name" value="Homo-oligomeric flavin-containing Cys decarboxylases, HFCD"/>
    <property type="match status" value="1"/>
</dbReference>
<evidence type="ECO:0000259" key="4">
    <source>
        <dbReference type="Pfam" id="PF04127"/>
    </source>
</evidence>
<keyword evidence="2" id="KW-0456">Lyase</keyword>
<evidence type="ECO:0000313" key="7">
    <source>
        <dbReference type="EMBL" id="CAB4782889.1"/>
    </source>
</evidence>
<feature type="domain" description="Flavoprotein" evidence="3">
    <location>
        <begin position="7"/>
        <end position="173"/>
    </location>
</feature>
<dbReference type="Pfam" id="PF02441">
    <property type="entry name" value="Flavoprotein"/>
    <property type="match status" value="1"/>
</dbReference>
<evidence type="ECO:0000313" key="10">
    <source>
        <dbReference type="EMBL" id="CAB4949268.1"/>
    </source>
</evidence>
<dbReference type="InterPro" id="IPR035929">
    <property type="entry name" value="CoaB-like_sf"/>
</dbReference>
<dbReference type="SUPFAM" id="SSF102645">
    <property type="entry name" value="CoaB-like"/>
    <property type="match status" value="1"/>
</dbReference>
<dbReference type="Pfam" id="PF04127">
    <property type="entry name" value="DFP"/>
    <property type="match status" value="1"/>
</dbReference>
<gene>
    <name evidence="5" type="ORF">UFOPK2510_01103</name>
    <name evidence="6" type="ORF">UFOPK2718_00662</name>
    <name evidence="7" type="ORF">UFOPK2936_01062</name>
    <name evidence="8" type="ORF">UFOPK3174_01159</name>
    <name evidence="9" type="ORF">UFOPK3328_01108</name>
    <name evidence="10" type="ORF">UFOPK3779_01083</name>
    <name evidence="11" type="ORF">UFOPK3913_01042</name>
</gene>
<dbReference type="Gene3D" id="3.40.50.10300">
    <property type="entry name" value="CoaB-like"/>
    <property type="match status" value="1"/>
</dbReference>
<evidence type="ECO:0000313" key="6">
    <source>
        <dbReference type="EMBL" id="CAB4723138.1"/>
    </source>
</evidence>
<proteinExistence type="inferred from homology"/>
<dbReference type="EMBL" id="CAEZXO010000006">
    <property type="protein sequence ID" value="CAB4697612.1"/>
    <property type="molecule type" value="Genomic_DNA"/>
</dbReference>
<evidence type="ECO:0000256" key="1">
    <source>
        <dbReference type="ARBA" id="ARBA00022793"/>
    </source>
</evidence>
<evidence type="ECO:0000313" key="9">
    <source>
        <dbReference type="EMBL" id="CAB4871837.1"/>
    </source>
</evidence>
<dbReference type="InterPro" id="IPR003382">
    <property type="entry name" value="Flavoprotein"/>
</dbReference>
<dbReference type="AlphaFoldDB" id="A0A6J7MET0"/>
<dbReference type="EMBL" id="CAEZZW010000005">
    <property type="protein sequence ID" value="CAB4782889.1"/>
    <property type="molecule type" value="Genomic_DNA"/>
</dbReference>
<dbReference type="GO" id="GO:0015937">
    <property type="term" value="P:coenzyme A biosynthetic process"/>
    <property type="evidence" value="ECO:0007669"/>
    <property type="project" value="InterPro"/>
</dbReference>